<reference evidence="1 2" key="2">
    <citation type="journal article" date="2011" name="ISME J.">
        <title>RNA-seq reveals cooperative metabolic interactions between two termite-gut spirochete species in co-culture.</title>
        <authorList>
            <person name="Rosenthal A.Z."/>
            <person name="Matson E.G."/>
            <person name="Eldar A."/>
            <person name="Leadbetter J.R."/>
        </authorList>
    </citation>
    <scope>NUCLEOTIDE SEQUENCE [LARGE SCALE GENOMIC DNA]</scope>
    <source>
        <strain evidence="2">ATCC BAA-888 / DSM 13862 / ZAS-9</strain>
    </source>
</reference>
<dbReference type="AlphaFoldDB" id="F5Y8M3"/>
<keyword evidence="2" id="KW-1185">Reference proteome</keyword>
<accession>F5Y8M3</accession>
<organism evidence="1 2">
    <name type="scientific">Leadbettera azotonutricia (strain ATCC BAA-888 / DSM 13862 / ZAS-9)</name>
    <name type="common">Treponema azotonutricium</name>
    <dbReference type="NCBI Taxonomy" id="545695"/>
    <lineage>
        <taxon>Bacteria</taxon>
        <taxon>Pseudomonadati</taxon>
        <taxon>Spirochaetota</taxon>
        <taxon>Spirochaetia</taxon>
        <taxon>Spirochaetales</taxon>
        <taxon>Breznakiellaceae</taxon>
        <taxon>Leadbettera</taxon>
    </lineage>
</organism>
<evidence type="ECO:0000313" key="1">
    <source>
        <dbReference type="EMBL" id="AEF82673.1"/>
    </source>
</evidence>
<sequence>MIYPLIQFMLQAAPEQREILLFQVFSLENQPRRISAYTH</sequence>
<gene>
    <name evidence="1" type="ordered locus">TREAZ_2235</name>
</gene>
<dbReference type="STRING" id="545695.TREAZ_2235"/>
<dbReference type="KEGG" id="taz:TREAZ_2235"/>
<dbReference type="Proteomes" id="UP000009222">
    <property type="component" value="Chromosome"/>
</dbReference>
<name>F5Y8M3_LEAAZ</name>
<evidence type="ECO:0000313" key="2">
    <source>
        <dbReference type="Proteomes" id="UP000009222"/>
    </source>
</evidence>
<dbReference type="InParanoid" id="F5Y8M3"/>
<protein>
    <submittedName>
        <fullName evidence="1">Uncharacterized protein</fullName>
    </submittedName>
</protein>
<proteinExistence type="predicted"/>
<dbReference type="EMBL" id="CP001841">
    <property type="protein sequence ID" value="AEF82673.1"/>
    <property type="molecule type" value="Genomic_DNA"/>
</dbReference>
<dbReference type="HOGENOM" id="CLU_3318638_0_0_12"/>
<reference evidence="2" key="1">
    <citation type="submission" date="2009-12" db="EMBL/GenBank/DDBJ databases">
        <title>Complete sequence of Treponema azotonutricium strain ZAS-9.</title>
        <authorList>
            <person name="Tetu S.G."/>
            <person name="Matson E."/>
            <person name="Ren Q."/>
            <person name="Seshadri R."/>
            <person name="Elbourne L."/>
            <person name="Hassan K.A."/>
            <person name="Durkin A."/>
            <person name="Radune D."/>
            <person name="Mohamoud Y."/>
            <person name="Shay R."/>
            <person name="Jin S."/>
            <person name="Zhang X."/>
            <person name="Lucey K."/>
            <person name="Ballor N.R."/>
            <person name="Ottesen E."/>
            <person name="Rosenthal R."/>
            <person name="Allen A."/>
            <person name="Leadbetter J.R."/>
            <person name="Paulsen I.T."/>
        </authorList>
    </citation>
    <scope>NUCLEOTIDE SEQUENCE [LARGE SCALE GENOMIC DNA]</scope>
    <source>
        <strain evidence="2">ATCC BAA-888 / DSM 13862 / ZAS-9</strain>
    </source>
</reference>